<dbReference type="InterPro" id="IPR009553">
    <property type="entry name" value="DUF1173"/>
</dbReference>
<dbReference type="Proteomes" id="UP000318141">
    <property type="component" value="Unassembled WGS sequence"/>
</dbReference>
<evidence type="ECO:0000313" key="2">
    <source>
        <dbReference type="Proteomes" id="UP000318141"/>
    </source>
</evidence>
<name>A0A562BRH6_9BURK</name>
<dbReference type="Pfam" id="PF06666">
    <property type="entry name" value="DUF1173"/>
    <property type="match status" value="1"/>
</dbReference>
<sequence>MITVRIGGSEIPLHDVLDSPERYVRQLERAKTAQGFAECGCVSSSPRPRLVIRRHRSIFLLTRWPDQAHHHAAGCPFLGRNVGKSGSGPDLDAFQHHDGALDVKLDASLKVSSRAPAGPIHSKPHGTPQKAQRRTAGLLAFLEFAWEQAGLNLWSGYGGRGWNACWSRLTSELAECKVNGQKADDVLHVVERWDPARRTEILADAAAWMDRLTPSATDTPRGLLIGEIVAHKPSQFGGEVELRQTKQRLFMGAPLYQRLQQSFGAALAGAGREGQHCVAVFLVERPKAKSYLSIVDAAAMLTDWRFLPCDSTYEVAMADYLVAQRRMFRKPLRHIGGAAVHPDFILTDTSPEVVVEVLGMGGNPDYDARAQAKREYYRSAGVPCIEWNALADPIESVGLPPATAASKEAR</sequence>
<dbReference type="OrthoDB" id="8952417at2"/>
<dbReference type="AlphaFoldDB" id="A0A562BRH6"/>
<dbReference type="EMBL" id="VLJN01000007">
    <property type="protein sequence ID" value="TWG87878.1"/>
    <property type="molecule type" value="Genomic_DNA"/>
</dbReference>
<proteinExistence type="predicted"/>
<keyword evidence="2" id="KW-1185">Reference proteome</keyword>
<reference evidence="1 2" key="1">
    <citation type="submission" date="2019-07" db="EMBL/GenBank/DDBJ databases">
        <title>Genome sequencing of lignin-degrading bacterial isolates.</title>
        <authorList>
            <person name="Gladden J."/>
        </authorList>
    </citation>
    <scope>NUCLEOTIDE SEQUENCE [LARGE SCALE GENOMIC DNA]</scope>
    <source>
        <strain evidence="1 2">J11</strain>
    </source>
</reference>
<gene>
    <name evidence="1" type="ORF">L602_001500000110</name>
</gene>
<accession>A0A562BRH6</accession>
<protein>
    <submittedName>
        <fullName evidence="1">Uncharacterized protein DUF1173</fullName>
    </submittedName>
</protein>
<organism evidence="1 2">
    <name type="scientific">Cupriavidus gilardii J11</name>
    <dbReference type="NCBI Taxonomy" id="936133"/>
    <lineage>
        <taxon>Bacteria</taxon>
        <taxon>Pseudomonadati</taxon>
        <taxon>Pseudomonadota</taxon>
        <taxon>Betaproteobacteria</taxon>
        <taxon>Burkholderiales</taxon>
        <taxon>Burkholderiaceae</taxon>
        <taxon>Cupriavidus</taxon>
    </lineage>
</organism>
<evidence type="ECO:0000313" key="1">
    <source>
        <dbReference type="EMBL" id="TWG87878.1"/>
    </source>
</evidence>
<comment type="caution">
    <text evidence="1">The sequence shown here is derived from an EMBL/GenBank/DDBJ whole genome shotgun (WGS) entry which is preliminary data.</text>
</comment>